<dbReference type="InterPro" id="IPR036047">
    <property type="entry name" value="F-box-like_dom_sf"/>
</dbReference>
<evidence type="ECO:0000313" key="2">
    <source>
        <dbReference type="EMBL" id="EFC49430.1"/>
    </source>
</evidence>
<name>D2V195_NAEGR</name>
<dbReference type="AlphaFoldDB" id="D2V195"/>
<keyword evidence="3" id="KW-1185">Reference proteome</keyword>
<sequence length="308" mass="35967">MKRFRPEEFDFALDKSVPITNDDEDNSTIYNPTILLNDLPKEIVSLIIDYLLHIKDGFSFISTCSAFREVLNHHELFIEYRLNRELDLLIKREESSIVFRENRNRINVFSTKLSNVSKLIEVKQIRDSKLEDWRKIVNQYREPYRKAIWKYLLNRVSYHSPTLFASGVSVSLTNETKDCQFYIDNVLIKCCEISYHSHNLMAFHNGEAIELVNEQNYPKPVAVKKFKEIIGITESKVGKNIYKMFSTSTVLNLLIASLPNAFHFIHTIEDDLDSSGSDEENDFDGTNDEDEYDDDIEYELVDQHLVSN</sequence>
<dbReference type="VEuPathDB" id="AmoebaDB:NAEGRDRAFT_46026"/>
<dbReference type="KEGG" id="ngr:NAEGRDRAFT_46026"/>
<dbReference type="GeneID" id="8852647"/>
<feature type="region of interest" description="Disordered" evidence="1">
    <location>
        <begin position="272"/>
        <end position="294"/>
    </location>
</feature>
<dbReference type="RefSeq" id="XP_002682174.1">
    <property type="nucleotide sequence ID" value="XM_002682128.1"/>
</dbReference>
<proteinExistence type="predicted"/>
<gene>
    <name evidence="2" type="ORF">NAEGRDRAFT_46026</name>
</gene>
<dbReference type="Proteomes" id="UP000006671">
    <property type="component" value="Unassembled WGS sequence"/>
</dbReference>
<evidence type="ECO:0008006" key="4">
    <source>
        <dbReference type="Google" id="ProtNLM"/>
    </source>
</evidence>
<reference evidence="2 3" key="1">
    <citation type="journal article" date="2010" name="Cell">
        <title>The genome of Naegleria gruberi illuminates early eukaryotic versatility.</title>
        <authorList>
            <person name="Fritz-Laylin L.K."/>
            <person name="Prochnik S.E."/>
            <person name="Ginger M.L."/>
            <person name="Dacks J.B."/>
            <person name="Carpenter M.L."/>
            <person name="Field M.C."/>
            <person name="Kuo A."/>
            <person name="Paredez A."/>
            <person name="Chapman J."/>
            <person name="Pham J."/>
            <person name="Shu S."/>
            <person name="Neupane R."/>
            <person name="Cipriano M."/>
            <person name="Mancuso J."/>
            <person name="Tu H."/>
            <person name="Salamov A."/>
            <person name="Lindquist E."/>
            <person name="Shapiro H."/>
            <person name="Lucas S."/>
            <person name="Grigoriev I.V."/>
            <person name="Cande W.Z."/>
            <person name="Fulton C."/>
            <person name="Rokhsar D.S."/>
            <person name="Dawson S.C."/>
        </authorList>
    </citation>
    <scope>NUCLEOTIDE SEQUENCE [LARGE SCALE GENOMIC DNA]</scope>
    <source>
        <strain evidence="2 3">NEG-M</strain>
    </source>
</reference>
<evidence type="ECO:0000313" key="3">
    <source>
        <dbReference type="Proteomes" id="UP000006671"/>
    </source>
</evidence>
<dbReference type="SUPFAM" id="SSF81383">
    <property type="entry name" value="F-box domain"/>
    <property type="match status" value="1"/>
</dbReference>
<dbReference type="InParanoid" id="D2V195"/>
<protein>
    <recommendedName>
        <fullName evidence="4">F-box domain-containing protein</fullName>
    </recommendedName>
</protein>
<accession>D2V195</accession>
<organism evidence="3">
    <name type="scientific">Naegleria gruberi</name>
    <name type="common">Amoeba</name>
    <dbReference type="NCBI Taxonomy" id="5762"/>
    <lineage>
        <taxon>Eukaryota</taxon>
        <taxon>Discoba</taxon>
        <taxon>Heterolobosea</taxon>
        <taxon>Tetramitia</taxon>
        <taxon>Eutetramitia</taxon>
        <taxon>Vahlkampfiidae</taxon>
        <taxon>Naegleria</taxon>
    </lineage>
</organism>
<dbReference type="EMBL" id="GG738848">
    <property type="protein sequence ID" value="EFC49430.1"/>
    <property type="molecule type" value="Genomic_DNA"/>
</dbReference>
<evidence type="ECO:0000256" key="1">
    <source>
        <dbReference type="SAM" id="MobiDB-lite"/>
    </source>
</evidence>